<gene>
    <name evidence="2" type="ORF">MJO52_13915</name>
</gene>
<dbReference type="PANTHER" id="PTHR46577:SF2">
    <property type="entry name" value="TRANSCRIPTIONAL REGULATORY PROTEIN"/>
    <property type="match status" value="1"/>
</dbReference>
<keyword evidence="2" id="KW-0032">Aminotransferase</keyword>
<dbReference type="EMBL" id="CP092418">
    <property type="protein sequence ID" value="USD20174.1"/>
    <property type="molecule type" value="Genomic_DNA"/>
</dbReference>
<dbReference type="InterPro" id="IPR004839">
    <property type="entry name" value="Aminotransferase_I/II_large"/>
</dbReference>
<accession>A0ABY4V7D4</accession>
<dbReference type="InterPro" id="IPR015424">
    <property type="entry name" value="PyrdxlP-dep_Trfase"/>
</dbReference>
<evidence type="ECO:0000313" key="2">
    <source>
        <dbReference type="EMBL" id="USD20174.1"/>
    </source>
</evidence>
<dbReference type="InterPro" id="IPR051446">
    <property type="entry name" value="HTH_trans_reg/aminotransferase"/>
</dbReference>
<proteinExistence type="predicted"/>
<protein>
    <submittedName>
        <fullName evidence="2">PLP-dependent aminotransferase family protein</fullName>
    </submittedName>
</protein>
<dbReference type="Gene3D" id="3.40.640.10">
    <property type="entry name" value="Type I PLP-dependent aspartate aminotransferase-like (Major domain)"/>
    <property type="match status" value="1"/>
</dbReference>
<reference evidence="2" key="1">
    <citation type="submission" date="2022-02" db="EMBL/GenBank/DDBJ databases">
        <title>Coral-associated bacteria.</title>
        <authorList>
            <person name="Tang K."/>
            <person name="Wang X."/>
        </authorList>
    </citation>
    <scope>NUCLEOTIDE SEQUENCE</scope>
    <source>
        <strain evidence="2">SCSIO 43006</strain>
    </source>
</reference>
<dbReference type="RefSeq" id="WP_252082310.1">
    <property type="nucleotide sequence ID" value="NZ_CP092418.1"/>
</dbReference>
<dbReference type="PANTHER" id="PTHR46577">
    <property type="entry name" value="HTH-TYPE TRANSCRIPTIONAL REGULATORY PROTEIN GABR"/>
    <property type="match status" value="1"/>
</dbReference>
<dbReference type="Proteomes" id="UP001055658">
    <property type="component" value="Chromosome"/>
</dbReference>
<keyword evidence="3" id="KW-1185">Reference proteome</keyword>
<evidence type="ECO:0000259" key="1">
    <source>
        <dbReference type="Pfam" id="PF00155"/>
    </source>
</evidence>
<evidence type="ECO:0000313" key="3">
    <source>
        <dbReference type="Proteomes" id="UP001055658"/>
    </source>
</evidence>
<dbReference type="SUPFAM" id="SSF53383">
    <property type="entry name" value="PLP-dependent transferases"/>
    <property type="match status" value="1"/>
</dbReference>
<dbReference type="GO" id="GO:0008483">
    <property type="term" value="F:transaminase activity"/>
    <property type="evidence" value="ECO:0007669"/>
    <property type="project" value="UniProtKB-KW"/>
</dbReference>
<dbReference type="Pfam" id="PF00155">
    <property type="entry name" value="Aminotran_1_2"/>
    <property type="match status" value="1"/>
</dbReference>
<sequence length="391" mass="43423">MPAFSCQTTTPIADHFFHSEEPGPLGITQLSVELQPVSKLERSLRRASRSQGSRVCLYPNVQGELPLRRSLSEHFGASGFHFQASDLVITNGCLDAVRTALEVTTKPGDAVAVSSPCYSGLLQLLEGMGRTVVEIPSTMDGLDLRQMELQMQKGGVRAGLFSSSHMNPTGISLCVEQKQQLAGLANKYRIPIIEDDVYHELDHRGAPPLPAYHWDTGGYLLWCGSISKTLSAGYRLGWCLPGRYLNDYSQQRQLESLGVNSPLQLSLADFISSGQYAKHLATLRPLLREQVDQYLNFLTDHLIPKVRISMPTGGLVLWLQVPGLNEDEFAILLKRQLLDIRTGVCFSTLNYYKDCLRINCGFPLRDNNGEYSQAKKQLEQLVELINRSVAA</sequence>
<name>A0ABY4V7D4_9GAMM</name>
<organism evidence="2 3">
    <name type="scientific">Microbulbifer variabilis</name>
    <dbReference type="NCBI Taxonomy" id="266805"/>
    <lineage>
        <taxon>Bacteria</taxon>
        <taxon>Pseudomonadati</taxon>
        <taxon>Pseudomonadota</taxon>
        <taxon>Gammaproteobacteria</taxon>
        <taxon>Cellvibrionales</taxon>
        <taxon>Microbulbiferaceae</taxon>
        <taxon>Microbulbifer</taxon>
    </lineage>
</organism>
<dbReference type="CDD" id="cd00609">
    <property type="entry name" value="AAT_like"/>
    <property type="match status" value="1"/>
</dbReference>
<dbReference type="InterPro" id="IPR015421">
    <property type="entry name" value="PyrdxlP-dep_Trfase_major"/>
</dbReference>
<keyword evidence="2" id="KW-0808">Transferase</keyword>
<feature type="domain" description="Aminotransferase class I/classII large" evidence="1">
    <location>
        <begin position="43"/>
        <end position="361"/>
    </location>
</feature>